<organism evidence="3 4">
    <name type="scientific">Xanthomarina gelatinilytica</name>
    <dbReference type="NCBI Taxonomy" id="1137281"/>
    <lineage>
        <taxon>Bacteria</taxon>
        <taxon>Pseudomonadati</taxon>
        <taxon>Bacteroidota</taxon>
        <taxon>Flavobacteriia</taxon>
        <taxon>Flavobacteriales</taxon>
        <taxon>Flavobacteriaceae</taxon>
        <taxon>Xanthomarina</taxon>
    </lineage>
</organism>
<dbReference type="EMBL" id="ANLA01000015">
    <property type="protein sequence ID" value="EMQ94606.1"/>
    <property type="molecule type" value="Genomic_DNA"/>
</dbReference>
<evidence type="ECO:0000259" key="2">
    <source>
        <dbReference type="Pfam" id="PF18962"/>
    </source>
</evidence>
<protein>
    <recommendedName>
        <fullName evidence="2">Secretion system C-terminal sorting domain-containing protein</fullName>
    </recommendedName>
</protein>
<name>M7MHN3_9FLAO</name>
<dbReference type="NCBIfam" id="TIGR04183">
    <property type="entry name" value="Por_Secre_tail"/>
    <property type="match status" value="1"/>
</dbReference>
<evidence type="ECO:0000256" key="1">
    <source>
        <dbReference type="ARBA" id="ARBA00022729"/>
    </source>
</evidence>
<sequence length="189" mass="20278">MTALTVFGFNQANAQFCPPTGFTNGSSLYFFYSPSGPTCGERPTTVMVGTSEFNLMVCESAYAIYDLTSGSPIANINYFVADFGVGTCEYTNGDLTQETLSIGEVDQVVKSTKVFPNPLVSSNSIHLMFGSYLSGTASMYDITGKKVLSLNIDNVSRKEINASALTNGVYLLKIEAGSSTITKKVIIMK</sequence>
<proteinExistence type="predicted"/>
<dbReference type="PATRIC" id="fig|1137281.3.peg.1992"/>
<dbReference type="Pfam" id="PF18962">
    <property type="entry name" value="Por_Secre_tail"/>
    <property type="match status" value="1"/>
</dbReference>
<keyword evidence="1" id="KW-0732">Signal</keyword>
<accession>M7MHN3</accession>
<evidence type="ECO:0000313" key="4">
    <source>
        <dbReference type="Proteomes" id="UP000012024"/>
    </source>
</evidence>
<dbReference type="AlphaFoldDB" id="M7MHN3"/>
<feature type="domain" description="Secretion system C-terminal sorting" evidence="2">
    <location>
        <begin position="114"/>
        <end position="187"/>
    </location>
</feature>
<dbReference type="InterPro" id="IPR026444">
    <property type="entry name" value="Secre_tail"/>
</dbReference>
<keyword evidence="4" id="KW-1185">Reference proteome</keyword>
<reference evidence="3 4" key="1">
    <citation type="submission" date="2012-12" db="EMBL/GenBank/DDBJ databases">
        <title>Genome assembly of Formosa sp. AK20.</title>
        <authorList>
            <person name="Kumar R."/>
            <person name="Khatri I."/>
            <person name="Vaidya B."/>
            <person name="Subramanian S."/>
            <person name="Pinnaka A."/>
        </authorList>
    </citation>
    <scope>NUCLEOTIDE SEQUENCE [LARGE SCALE GENOMIC DNA]</scope>
    <source>
        <strain evidence="3 4">AK20</strain>
    </source>
</reference>
<dbReference type="Proteomes" id="UP000012024">
    <property type="component" value="Unassembled WGS sequence"/>
</dbReference>
<evidence type="ECO:0000313" key="3">
    <source>
        <dbReference type="EMBL" id="EMQ94606.1"/>
    </source>
</evidence>
<gene>
    <name evidence="3" type="ORF">D778_00560</name>
</gene>
<comment type="caution">
    <text evidence="3">The sequence shown here is derived from an EMBL/GenBank/DDBJ whole genome shotgun (WGS) entry which is preliminary data.</text>
</comment>